<keyword evidence="4 8" id="KW-0378">Hydrolase</keyword>
<evidence type="ECO:0000313" key="8">
    <source>
        <dbReference type="EMBL" id="KUP96527.1"/>
    </source>
</evidence>
<dbReference type="PROSITE" id="PS51462">
    <property type="entry name" value="NUDIX"/>
    <property type="match status" value="1"/>
</dbReference>
<protein>
    <submittedName>
        <fullName evidence="8">NUDIX hydrolase</fullName>
    </submittedName>
</protein>
<evidence type="ECO:0000313" key="9">
    <source>
        <dbReference type="Proteomes" id="UP000074382"/>
    </source>
</evidence>
<feature type="domain" description="Nudix hydrolase" evidence="7">
    <location>
        <begin position="13"/>
        <end position="217"/>
    </location>
</feature>
<evidence type="ECO:0000256" key="6">
    <source>
        <dbReference type="ARBA" id="ARBA00023211"/>
    </source>
</evidence>
<keyword evidence="3" id="KW-0479">Metal-binding</keyword>
<dbReference type="Gene3D" id="3.90.79.10">
    <property type="entry name" value="Nucleoside Triphosphate Pyrophosphohydrolase"/>
    <property type="match status" value="1"/>
</dbReference>
<organism evidence="8 9">
    <name type="scientific">Thermobifida cellulosilytica TB100</name>
    <dbReference type="NCBI Taxonomy" id="665004"/>
    <lineage>
        <taxon>Bacteria</taxon>
        <taxon>Bacillati</taxon>
        <taxon>Actinomycetota</taxon>
        <taxon>Actinomycetes</taxon>
        <taxon>Streptosporangiales</taxon>
        <taxon>Nocardiopsidaceae</taxon>
        <taxon>Thermobifida</taxon>
    </lineage>
</organism>
<dbReference type="InterPro" id="IPR015797">
    <property type="entry name" value="NUDIX_hydrolase-like_dom_sf"/>
</dbReference>
<keyword evidence="9" id="KW-1185">Reference proteome</keyword>
<keyword evidence="5" id="KW-0460">Magnesium</keyword>
<evidence type="ECO:0000256" key="3">
    <source>
        <dbReference type="ARBA" id="ARBA00022723"/>
    </source>
</evidence>
<dbReference type="GO" id="GO:0016818">
    <property type="term" value="F:hydrolase activity, acting on acid anhydrides, in phosphorus-containing anhydrides"/>
    <property type="evidence" value="ECO:0007669"/>
    <property type="project" value="InterPro"/>
</dbReference>
<keyword evidence="6" id="KW-0464">Manganese</keyword>
<dbReference type="PANTHER" id="PTHR12318:SF0">
    <property type="entry name" value="ACYL-COENZYME A DIPHOSPHATASE NUDT19"/>
    <property type="match status" value="1"/>
</dbReference>
<evidence type="ECO:0000256" key="1">
    <source>
        <dbReference type="ARBA" id="ARBA00001936"/>
    </source>
</evidence>
<dbReference type="PATRIC" id="fig|665004.4.peg.1095"/>
<gene>
    <name evidence="8" type="ORF">AC529_11970</name>
</gene>
<dbReference type="CDD" id="cd18870">
    <property type="entry name" value="NUDIX_AcylCoAdiphos_Nudt19"/>
    <property type="match status" value="1"/>
</dbReference>
<dbReference type="STRING" id="665004.AC529_11970"/>
<dbReference type="OrthoDB" id="7183442at2"/>
<evidence type="ECO:0000256" key="2">
    <source>
        <dbReference type="ARBA" id="ARBA00001946"/>
    </source>
</evidence>
<dbReference type="GO" id="GO:0046872">
    <property type="term" value="F:metal ion binding"/>
    <property type="evidence" value="ECO:0007669"/>
    <property type="project" value="UniProtKB-KW"/>
</dbReference>
<comment type="caution">
    <text evidence="8">The sequence shown here is derived from an EMBL/GenBank/DDBJ whole genome shotgun (WGS) entry which is preliminary data.</text>
</comment>
<evidence type="ECO:0000256" key="4">
    <source>
        <dbReference type="ARBA" id="ARBA00022801"/>
    </source>
</evidence>
<dbReference type="InterPro" id="IPR039121">
    <property type="entry name" value="NUDT19"/>
</dbReference>
<evidence type="ECO:0000259" key="7">
    <source>
        <dbReference type="PROSITE" id="PS51462"/>
    </source>
</evidence>
<comment type="cofactor">
    <cofactor evidence="1">
        <name>Mn(2+)</name>
        <dbReference type="ChEBI" id="CHEBI:29035"/>
    </cofactor>
</comment>
<dbReference type="EMBL" id="LGEM01000089">
    <property type="protein sequence ID" value="KUP96527.1"/>
    <property type="molecule type" value="Genomic_DNA"/>
</dbReference>
<dbReference type="InterPro" id="IPR000086">
    <property type="entry name" value="NUDIX_hydrolase_dom"/>
</dbReference>
<accession>A0A147KGV0</accession>
<name>A0A147KGV0_THECS</name>
<reference evidence="9" key="1">
    <citation type="journal article" date="2017" name="Acta Aliment.">
        <title>Plant polysaccharide degrading enzyme system of Thermpbifida cellulosilytica TB100 revealed by de novo genome project data.</title>
        <authorList>
            <person name="Toth A."/>
            <person name="Baka E."/>
            <person name="Luzics S."/>
            <person name="Bata-Vidacs I."/>
            <person name="Nagy I."/>
            <person name="Balint B."/>
            <person name="Herceg R."/>
            <person name="Olasz F."/>
            <person name="Wilk T."/>
            <person name="Nagy T."/>
            <person name="Kriszt B."/>
            <person name="Nagy I."/>
            <person name="Kukolya J."/>
        </authorList>
    </citation>
    <scope>NUCLEOTIDE SEQUENCE [LARGE SCALE GENOMIC DNA]</scope>
    <source>
        <strain evidence="9">TB100</strain>
    </source>
</reference>
<comment type="cofactor">
    <cofactor evidence="2">
        <name>Mg(2+)</name>
        <dbReference type="ChEBI" id="CHEBI:18420"/>
    </cofactor>
</comment>
<sequence length="264" mass="29048">MRDVLAGRADPVQPRDAATVLLVRRAGGGLQVYLLRRAPSMRFAPGVYAFPGGSVDPRDRDHRIRWTGPPPREWARALGADEAQARALVCAAVRETFEESGVLLAGPSAAEVVADTRGDDWEEDRRALVDRSLSFAEFLDRRGLVLRADLLRPWSRWITPALEPRRYDTRFFVAVLPSGQQTRDVGGEADLVAWTAPEEAVRGWRAGQMAMLPPTVANLNSLVGYAAPEEVLEAEREITPVQPEFRESAGGITLIVPDGVDYPL</sequence>
<evidence type="ECO:0000256" key="5">
    <source>
        <dbReference type="ARBA" id="ARBA00022842"/>
    </source>
</evidence>
<dbReference type="AlphaFoldDB" id="A0A147KGV0"/>
<dbReference type="PANTHER" id="PTHR12318">
    <property type="entry name" value="TESTOSTERONE-REGULATED PROTEIN RP2"/>
    <property type="match status" value="1"/>
</dbReference>
<dbReference type="SUPFAM" id="SSF55811">
    <property type="entry name" value="Nudix"/>
    <property type="match status" value="1"/>
</dbReference>
<proteinExistence type="predicted"/>
<dbReference type="Proteomes" id="UP000074382">
    <property type="component" value="Unassembled WGS sequence"/>
</dbReference>